<dbReference type="Proteomes" id="UP000613768">
    <property type="component" value="Unassembled WGS sequence"/>
</dbReference>
<proteinExistence type="predicted"/>
<name>A0AAW3ZQ21_9GAMM</name>
<sequence length="134" mass="14989">MLELNLIIDATEGALVRLLGTIERRGFSIAQMSSRPHARGVEVRVQIGNSNRPADVLLRQVRRLIDVREATLDVARPTFTFSIDSANEPNARELIGDFMPRSSEADDARRRMSFLGIPDRISNDFKRDAQAVAV</sequence>
<dbReference type="Pfam" id="PF13710">
    <property type="entry name" value="ACT_5"/>
    <property type="match status" value="1"/>
</dbReference>
<keyword evidence="2" id="KW-1185">Reference proteome</keyword>
<dbReference type="EMBL" id="JACYTR010000045">
    <property type="protein sequence ID" value="MBD8527259.1"/>
    <property type="molecule type" value="Genomic_DNA"/>
</dbReference>
<reference evidence="1 2" key="1">
    <citation type="submission" date="2020-09" db="EMBL/GenBank/DDBJ databases">
        <title>Pseudoxanthomonas sp. CAU 1598 isolated from sand of Yaerae Beach.</title>
        <authorList>
            <person name="Kim W."/>
        </authorList>
    </citation>
    <scope>NUCLEOTIDE SEQUENCE [LARGE SCALE GENOMIC DNA]</scope>
    <source>
        <strain evidence="1 2">CAU 1598</strain>
    </source>
</reference>
<accession>A0AAW3ZQ21</accession>
<dbReference type="AlphaFoldDB" id="A0AAW3ZQ21"/>
<dbReference type="RefSeq" id="WP_192030681.1">
    <property type="nucleotide sequence ID" value="NZ_JACYTR010000045.1"/>
</dbReference>
<comment type="caution">
    <text evidence="1">The sequence shown here is derived from an EMBL/GenBank/DDBJ whole genome shotgun (WGS) entry which is preliminary data.</text>
</comment>
<protein>
    <submittedName>
        <fullName evidence="1">ACT domain-containing protein</fullName>
    </submittedName>
</protein>
<evidence type="ECO:0000313" key="1">
    <source>
        <dbReference type="EMBL" id="MBD8527259.1"/>
    </source>
</evidence>
<gene>
    <name evidence="1" type="ORF">IFO71_16065</name>
</gene>
<organism evidence="1 2">
    <name type="scientific">Pseudomarimonas arenosa</name>
    <dbReference type="NCBI Taxonomy" id="2774145"/>
    <lineage>
        <taxon>Bacteria</taxon>
        <taxon>Pseudomonadati</taxon>
        <taxon>Pseudomonadota</taxon>
        <taxon>Gammaproteobacteria</taxon>
        <taxon>Lysobacterales</taxon>
        <taxon>Lysobacteraceae</taxon>
        <taxon>Pseudomarimonas</taxon>
    </lineage>
</organism>
<dbReference type="InterPro" id="IPR045865">
    <property type="entry name" value="ACT-like_dom_sf"/>
</dbReference>
<evidence type="ECO:0000313" key="2">
    <source>
        <dbReference type="Proteomes" id="UP000613768"/>
    </source>
</evidence>
<dbReference type="SUPFAM" id="SSF55021">
    <property type="entry name" value="ACT-like"/>
    <property type="match status" value="1"/>
</dbReference>